<sequence length="284" mass="31665">MCPVHTLQYAWRPQRHDLLNQPNIPHIHNGALHLDLVMRRHVKAVNAYNSAHRNVIAQLSLANREQSHFNAWHPVSLRSEQMDNQESMPLEWNATVRVHNPTSVTVFGGGPGVQYDVSAVHPFIQSRYSPFCLITRSPEALDKGSVVTFSGLVVSLGPSGATMVNTEVLGMAEPLALRALGITVDQVHVVGRGRIHFCQPLHKEPNLRGWWILTVTHNAWVEGSVKFGRFVDFHVKYVDNTGLISGLANRDSPESLTVECKGTLMQYAQDVHQWVVIVSSIITV</sequence>
<organism evidence="2">
    <name type="scientific">Melampsora larici-populina (strain 98AG31 / pathotype 3-4-7)</name>
    <name type="common">Poplar leaf rust fungus</name>
    <dbReference type="NCBI Taxonomy" id="747676"/>
    <lineage>
        <taxon>Eukaryota</taxon>
        <taxon>Fungi</taxon>
        <taxon>Dikarya</taxon>
        <taxon>Basidiomycota</taxon>
        <taxon>Pucciniomycotina</taxon>
        <taxon>Pucciniomycetes</taxon>
        <taxon>Pucciniales</taxon>
        <taxon>Melampsoraceae</taxon>
        <taxon>Melampsora</taxon>
    </lineage>
</organism>
<gene>
    <name evidence="1" type="ORF">MELLADRAFT_103264</name>
</gene>
<accession>F4R9U2</accession>
<proteinExistence type="predicted"/>
<keyword evidence="2" id="KW-1185">Reference proteome</keyword>
<reference evidence="2" key="1">
    <citation type="journal article" date="2011" name="Proc. Natl. Acad. Sci. U.S.A.">
        <title>Obligate biotrophy features unraveled by the genomic analysis of rust fungi.</title>
        <authorList>
            <person name="Duplessis S."/>
            <person name="Cuomo C.A."/>
            <person name="Lin Y.-C."/>
            <person name="Aerts A."/>
            <person name="Tisserant E."/>
            <person name="Veneault-Fourrey C."/>
            <person name="Joly D.L."/>
            <person name="Hacquard S."/>
            <person name="Amselem J."/>
            <person name="Cantarel B.L."/>
            <person name="Chiu R."/>
            <person name="Coutinho P.M."/>
            <person name="Feau N."/>
            <person name="Field M."/>
            <person name="Frey P."/>
            <person name="Gelhaye E."/>
            <person name="Goldberg J."/>
            <person name="Grabherr M.G."/>
            <person name="Kodira C.D."/>
            <person name="Kohler A."/>
            <person name="Kuees U."/>
            <person name="Lindquist E.A."/>
            <person name="Lucas S.M."/>
            <person name="Mago R."/>
            <person name="Mauceli E."/>
            <person name="Morin E."/>
            <person name="Murat C."/>
            <person name="Pangilinan J.L."/>
            <person name="Park R."/>
            <person name="Pearson M."/>
            <person name="Quesneville H."/>
            <person name="Rouhier N."/>
            <person name="Sakthikumar S."/>
            <person name="Salamov A.A."/>
            <person name="Schmutz J."/>
            <person name="Selles B."/>
            <person name="Shapiro H."/>
            <person name="Tanguay P."/>
            <person name="Tuskan G.A."/>
            <person name="Henrissat B."/>
            <person name="Van de Peer Y."/>
            <person name="Rouze P."/>
            <person name="Ellis J.G."/>
            <person name="Dodds P.N."/>
            <person name="Schein J.E."/>
            <person name="Zhong S."/>
            <person name="Hamelin R.C."/>
            <person name="Grigoriev I.V."/>
            <person name="Szabo L.J."/>
            <person name="Martin F."/>
        </authorList>
    </citation>
    <scope>NUCLEOTIDE SEQUENCE [LARGE SCALE GENOMIC DNA]</scope>
    <source>
        <strain evidence="2">98AG31 / pathotype 3-4-7</strain>
    </source>
</reference>
<dbReference type="HOGENOM" id="CLU_980316_0_0_1"/>
<dbReference type="Proteomes" id="UP000001072">
    <property type="component" value="Unassembled WGS sequence"/>
</dbReference>
<name>F4R9U2_MELLP</name>
<dbReference type="GeneID" id="18921924"/>
<dbReference type="RefSeq" id="XP_007406143.1">
    <property type="nucleotide sequence ID" value="XM_007406081.1"/>
</dbReference>
<dbReference type="InParanoid" id="F4R9U2"/>
<evidence type="ECO:0000313" key="1">
    <source>
        <dbReference type="EMBL" id="EGG10674.1"/>
    </source>
</evidence>
<evidence type="ECO:0000313" key="2">
    <source>
        <dbReference type="Proteomes" id="UP000001072"/>
    </source>
</evidence>
<dbReference type="AlphaFoldDB" id="F4R9U2"/>
<dbReference type="EMBL" id="GL883094">
    <property type="protein sequence ID" value="EGG10674.1"/>
    <property type="molecule type" value="Genomic_DNA"/>
</dbReference>
<dbReference type="KEGG" id="mlr:MELLADRAFT_103264"/>
<protein>
    <submittedName>
        <fullName evidence="1">Uncharacterized protein</fullName>
    </submittedName>
</protein>
<dbReference type="VEuPathDB" id="FungiDB:MELLADRAFT_103264"/>